<protein>
    <submittedName>
        <fullName evidence="2">CoA binding domain-containing protein</fullName>
    </submittedName>
</protein>
<proteinExistence type="predicted"/>
<dbReference type="SUPFAM" id="SSF51735">
    <property type="entry name" value="NAD(P)-binding Rossmann-fold domains"/>
    <property type="match status" value="1"/>
</dbReference>
<reference evidence="2" key="1">
    <citation type="submission" date="2023-06" db="EMBL/GenBank/DDBJ databases">
        <title>Genome-scale phylogeny and comparative genomics of the fungal order Sordariales.</title>
        <authorList>
            <consortium name="Lawrence Berkeley National Laboratory"/>
            <person name="Hensen N."/>
            <person name="Bonometti L."/>
            <person name="Westerberg I."/>
            <person name="Brannstrom I.O."/>
            <person name="Guillou S."/>
            <person name="Cros-Aarteil S."/>
            <person name="Calhoun S."/>
            <person name="Haridas S."/>
            <person name="Kuo A."/>
            <person name="Mondo S."/>
            <person name="Pangilinan J."/>
            <person name="Riley R."/>
            <person name="Labutti K."/>
            <person name="Andreopoulos B."/>
            <person name="Lipzen A."/>
            <person name="Chen C."/>
            <person name="Yanf M."/>
            <person name="Daum C."/>
            <person name="Ng V."/>
            <person name="Clum A."/>
            <person name="Steindorff A."/>
            <person name="Ohm R."/>
            <person name="Martin F."/>
            <person name="Silar P."/>
            <person name="Natvig D."/>
            <person name="Lalanne C."/>
            <person name="Gautier V."/>
            <person name="Ament-Velasquez S.L."/>
            <person name="Kruys A."/>
            <person name="Hutchinson M.I."/>
            <person name="Powell A.J."/>
            <person name="Barry K."/>
            <person name="Miller A.N."/>
            <person name="Grigoriev I.V."/>
            <person name="Debuchy R."/>
            <person name="Gladieux P."/>
            <person name="Thoren M.H."/>
            <person name="Johannesson H."/>
        </authorList>
    </citation>
    <scope>NUCLEOTIDE SEQUENCE</scope>
    <source>
        <strain evidence="2">CBS 606.72</strain>
    </source>
</reference>
<organism evidence="2 3">
    <name type="scientific">Immersiella caudata</name>
    <dbReference type="NCBI Taxonomy" id="314043"/>
    <lineage>
        <taxon>Eukaryota</taxon>
        <taxon>Fungi</taxon>
        <taxon>Dikarya</taxon>
        <taxon>Ascomycota</taxon>
        <taxon>Pezizomycotina</taxon>
        <taxon>Sordariomycetes</taxon>
        <taxon>Sordariomycetidae</taxon>
        <taxon>Sordariales</taxon>
        <taxon>Lasiosphaeriaceae</taxon>
        <taxon>Immersiella</taxon>
    </lineage>
</organism>
<dbReference type="AlphaFoldDB" id="A0AA39WRD8"/>
<feature type="domain" description="CoA-binding" evidence="1">
    <location>
        <begin position="11"/>
        <end position="108"/>
    </location>
</feature>
<evidence type="ECO:0000313" key="2">
    <source>
        <dbReference type="EMBL" id="KAK0620203.1"/>
    </source>
</evidence>
<gene>
    <name evidence="2" type="ORF">B0T14DRAFT_429216</name>
</gene>
<keyword evidence="3" id="KW-1185">Reference proteome</keyword>
<dbReference type="Pfam" id="PF13380">
    <property type="entry name" value="CoA_binding_2"/>
    <property type="match status" value="1"/>
</dbReference>
<dbReference type="PANTHER" id="PTHR33303:SF2">
    <property type="entry name" value="COA-BINDING DOMAIN-CONTAINING PROTEIN"/>
    <property type="match status" value="1"/>
</dbReference>
<dbReference type="InterPro" id="IPR036291">
    <property type="entry name" value="NAD(P)-bd_dom_sf"/>
</dbReference>
<dbReference type="SMART" id="SM00881">
    <property type="entry name" value="CoA_binding"/>
    <property type="match status" value="1"/>
</dbReference>
<dbReference type="Gene3D" id="3.40.50.720">
    <property type="entry name" value="NAD(P)-binding Rossmann-like Domain"/>
    <property type="match status" value="1"/>
</dbReference>
<accession>A0AA39WRD8</accession>
<evidence type="ECO:0000313" key="3">
    <source>
        <dbReference type="Proteomes" id="UP001175000"/>
    </source>
</evidence>
<name>A0AA39WRD8_9PEZI</name>
<dbReference type="Proteomes" id="UP001175000">
    <property type="component" value="Unassembled WGS sequence"/>
</dbReference>
<sequence>MPGTDATLEAFFSSPKFAVVGASTNPDKFGHKIFKFYTSHSLDVTPINPVAAAIKVDDVDHPTVASLSDLPDPTHTSVSIITGPGVTAKALAEAKKVGIPAIFFQPGTYDDETLAFAKENFETVLAGEGGTGPQGWCVLADGERGLKAAGKL</sequence>
<evidence type="ECO:0000259" key="1">
    <source>
        <dbReference type="SMART" id="SM00881"/>
    </source>
</evidence>
<dbReference type="InterPro" id="IPR003781">
    <property type="entry name" value="CoA-bd"/>
</dbReference>
<comment type="caution">
    <text evidence="2">The sequence shown here is derived from an EMBL/GenBank/DDBJ whole genome shotgun (WGS) entry which is preliminary data.</text>
</comment>
<dbReference type="EMBL" id="JAULSU010000004">
    <property type="protein sequence ID" value="KAK0620203.1"/>
    <property type="molecule type" value="Genomic_DNA"/>
</dbReference>
<dbReference type="PANTHER" id="PTHR33303">
    <property type="entry name" value="CYTOPLASMIC PROTEIN-RELATED"/>
    <property type="match status" value="1"/>
</dbReference>